<proteinExistence type="predicted"/>
<name>A0A5J5F920_9PEZI</name>
<dbReference type="OrthoDB" id="1921208at2759"/>
<dbReference type="InterPro" id="IPR052953">
    <property type="entry name" value="Ser-rich/MCO-related"/>
</dbReference>
<dbReference type="Proteomes" id="UP000326924">
    <property type="component" value="Unassembled WGS sequence"/>
</dbReference>
<feature type="non-terminal residue" evidence="1">
    <location>
        <position position="1"/>
    </location>
</feature>
<evidence type="ECO:0000313" key="1">
    <source>
        <dbReference type="EMBL" id="KAA8913789.1"/>
    </source>
</evidence>
<dbReference type="EMBL" id="VXIS01000012">
    <property type="protein sequence ID" value="KAA8913789.1"/>
    <property type="molecule type" value="Genomic_DNA"/>
</dbReference>
<reference evidence="1 2" key="1">
    <citation type="submission" date="2019-09" db="EMBL/GenBank/DDBJ databases">
        <title>Draft genome of the ectomycorrhizal ascomycete Sphaerosporella brunnea.</title>
        <authorList>
            <consortium name="DOE Joint Genome Institute"/>
            <person name="Benucci G.M."/>
            <person name="Marozzi G."/>
            <person name="Antonielli L."/>
            <person name="Sanchez S."/>
            <person name="Marco P."/>
            <person name="Wang X."/>
            <person name="Falini L.B."/>
            <person name="Barry K."/>
            <person name="Haridas S."/>
            <person name="Lipzen A."/>
            <person name="Labutti K."/>
            <person name="Grigoriev I.V."/>
            <person name="Murat C."/>
            <person name="Martin F."/>
            <person name="Albertini E."/>
            <person name="Donnini D."/>
            <person name="Bonito G."/>
        </authorList>
    </citation>
    <scope>NUCLEOTIDE SEQUENCE [LARGE SCALE GENOMIC DNA]</scope>
    <source>
        <strain evidence="1 2">Sb_GMNB300</strain>
    </source>
</reference>
<gene>
    <name evidence="1" type="ORF">FN846DRAFT_750402</name>
</gene>
<dbReference type="PANTHER" id="PTHR34883">
    <property type="entry name" value="SERINE-RICH PROTEIN, PUTATIVE-RELATED-RELATED"/>
    <property type="match status" value="1"/>
</dbReference>
<sequence length="131" mass="13775">AAAATHKVIVGGPAGLVYTPEFVMAAVGDKVVFDFLAKNHTVTQSTLNLPCLFKAGGVKSGFRPNPENTPGKETFEVAVESLDPTWYFCAQANHCELGMVFAINPKPGQMEQFKQTAMGANSTTPAPSGTG</sequence>
<dbReference type="CDD" id="cd00920">
    <property type="entry name" value="Cupredoxin"/>
    <property type="match status" value="1"/>
</dbReference>
<organism evidence="1 2">
    <name type="scientific">Sphaerosporella brunnea</name>
    <dbReference type="NCBI Taxonomy" id="1250544"/>
    <lineage>
        <taxon>Eukaryota</taxon>
        <taxon>Fungi</taxon>
        <taxon>Dikarya</taxon>
        <taxon>Ascomycota</taxon>
        <taxon>Pezizomycotina</taxon>
        <taxon>Pezizomycetes</taxon>
        <taxon>Pezizales</taxon>
        <taxon>Pyronemataceae</taxon>
        <taxon>Sphaerosporella</taxon>
    </lineage>
</organism>
<protein>
    <submittedName>
        <fullName evidence="1">Cupredoxin</fullName>
    </submittedName>
</protein>
<dbReference type="PANTHER" id="PTHR34883:SF4">
    <property type="entry name" value="CUPREDOXIN"/>
    <property type="match status" value="1"/>
</dbReference>
<dbReference type="SUPFAM" id="SSF49503">
    <property type="entry name" value="Cupredoxins"/>
    <property type="match status" value="1"/>
</dbReference>
<dbReference type="Gene3D" id="2.60.40.420">
    <property type="entry name" value="Cupredoxins - blue copper proteins"/>
    <property type="match status" value="1"/>
</dbReference>
<keyword evidence="2" id="KW-1185">Reference proteome</keyword>
<accession>A0A5J5F920</accession>
<dbReference type="AlphaFoldDB" id="A0A5J5F920"/>
<dbReference type="InParanoid" id="A0A5J5F920"/>
<evidence type="ECO:0000313" key="2">
    <source>
        <dbReference type="Proteomes" id="UP000326924"/>
    </source>
</evidence>
<comment type="caution">
    <text evidence="1">The sequence shown here is derived from an EMBL/GenBank/DDBJ whole genome shotgun (WGS) entry which is preliminary data.</text>
</comment>
<feature type="non-terminal residue" evidence="1">
    <location>
        <position position="131"/>
    </location>
</feature>
<dbReference type="InterPro" id="IPR008972">
    <property type="entry name" value="Cupredoxin"/>
</dbReference>